<dbReference type="PANTHER" id="PTHR31260">
    <property type="entry name" value="CYSTATIN/MONELLIN SUPERFAMILY PROTEIN"/>
    <property type="match status" value="1"/>
</dbReference>
<organism evidence="1 2">
    <name type="scientific">Brassica cretica</name>
    <name type="common">Mustard</name>
    <dbReference type="NCBI Taxonomy" id="69181"/>
    <lineage>
        <taxon>Eukaryota</taxon>
        <taxon>Viridiplantae</taxon>
        <taxon>Streptophyta</taxon>
        <taxon>Embryophyta</taxon>
        <taxon>Tracheophyta</taxon>
        <taxon>Spermatophyta</taxon>
        <taxon>Magnoliopsida</taxon>
        <taxon>eudicotyledons</taxon>
        <taxon>Gunneridae</taxon>
        <taxon>Pentapetalae</taxon>
        <taxon>rosids</taxon>
        <taxon>malvids</taxon>
        <taxon>Brassicales</taxon>
        <taxon>Brassicaceae</taxon>
        <taxon>Brassiceae</taxon>
        <taxon>Brassica</taxon>
    </lineage>
</organism>
<gene>
    <name evidence="1" type="ORF">F2Q69_00058340</name>
</gene>
<dbReference type="Pfam" id="PF04776">
    <property type="entry name" value="protein_MS5"/>
    <property type="match status" value="1"/>
</dbReference>
<comment type="caution">
    <text evidence="1">The sequence shown here is derived from an EMBL/GenBank/DDBJ whole genome shotgun (WGS) entry which is preliminary data.</text>
</comment>
<evidence type="ECO:0000313" key="2">
    <source>
        <dbReference type="Proteomes" id="UP000712600"/>
    </source>
</evidence>
<name>A0A8S9RIR3_BRACR</name>
<reference evidence="1" key="1">
    <citation type="submission" date="2019-12" db="EMBL/GenBank/DDBJ databases">
        <title>Genome sequencing and annotation of Brassica cretica.</title>
        <authorList>
            <person name="Studholme D.J."/>
            <person name="Sarris P."/>
        </authorList>
    </citation>
    <scope>NUCLEOTIDE SEQUENCE</scope>
    <source>
        <strain evidence="1">PFS-109/04</strain>
        <tissue evidence="1">Leaf</tissue>
    </source>
</reference>
<proteinExistence type="predicted"/>
<sequence length="301" mass="34196">MEELDFFKSPDEFPPRRGGYGLIHVECGGGRAYPNSALVKLYAKLGLHRYNWLEGTNFELDRIMKFNMCGAASPYYITLVVRLPSSGLQQIFQLTYCIGTESSKKESTPFLRPHSEPSATYQDKLLGGTKSVIPWPSSEIGFSDTKRFYMLNESELQCDWISLYVELAICDSHRWITAKDLSNFELEIVQVAIESLDDKDPPSLKSKAAVIYTSYKDLAKGRTGEPYHCQAVMRRVINKATGTLSIQGDCWIEEAATASAASKKRSRMLRRRFGVYKLWRLSSPRWYQTYKNCGLRSSPTS</sequence>
<dbReference type="AlphaFoldDB" id="A0A8S9RIR3"/>
<dbReference type="InterPro" id="IPR006462">
    <property type="entry name" value="MS5"/>
</dbReference>
<dbReference type="PANTHER" id="PTHR31260:SF73">
    <property type="entry name" value="(RAPE) HYPOTHETICAL PROTEIN"/>
    <property type="match status" value="1"/>
</dbReference>
<protein>
    <submittedName>
        <fullName evidence="1">Uncharacterized protein</fullName>
    </submittedName>
</protein>
<accession>A0A8S9RIR3</accession>
<dbReference type="NCBIfam" id="TIGR01572">
    <property type="entry name" value="A_thl_para_3677"/>
    <property type="match status" value="1"/>
</dbReference>
<dbReference type="Proteomes" id="UP000712600">
    <property type="component" value="Unassembled WGS sequence"/>
</dbReference>
<dbReference type="EMBL" id="QGKX02000095">
    <property type="protein sequence ID" value="KAF3573028.1"/>
    <property type="molecule type" value="Genomic_DNA"/>
</dbReference>
<evidence type="ECO:0000313" key="1">
    <source>
        <dbReference type="EMBL" id="KAF3573028.1"/>
    </source>
</evidence>